<reference evidence="1 2" key="1">
    <citation type="submission" date="2016-10" db="EMBL/GenBank/DDBJ databases">
        <title>Comparative genomics of Bacillus thuringiensis reveals a path to pathogens against multiple invertebrate hosts.</title>
        <authorList>
            <person name="Zheng J."/>
            <person name="Gao Q."/>
            <person name="Liu H."/>
            <person name="Peng D."/>
            <person name="Ruan L."/>
            <person name="Sun M."/>
        </authorList>
    </citation>
    <scope>NUCLEOTIDE SEQUENCE [LARGE SCALE GENOMIC DNA]</scope>
    <source>
        <strain evidence="1">BGSC 4AC1</strain>
    </source>
</reference>
<dbReference type="AlphaFoldDB" id="A0A242WBQ3"/>
<evidence type="ECO:0000313" key="2">
    <source>
        <dbReference type="Proteomes" id="UP000195152"/>
    </source>
</evidence>
<dbReference type="RefSeq" id="WP_001079322.1">
    <property type="nucleotide sequence ID" value="NZ_NFCF01000063.1"/>
</dbReference>
<evidence type="ECO:0000313" key="1">
    <source>
        <dbReference type="EMBL" id="OTW50765.1"/>
    </source>
</evidence>
<proteinExistence type="predicted"/>
<dbReference type="Proteomes" id="UP000195152">
    <property type="component" value="Unassembled WGS sequence"/>
</dbReference>
<comment type="caution">
    <text evidence="1">The sequence shown here is derived from an EMBL/GenBank/DDBJ whole genome shotgun (WGS) entry which is preliminary data.</text>
</comment>
<name>A0A242WBQ3_BACTU</name>
<dbReference type="EMBL" id="NFCF01000063">
    <property type="protein sequence ID" value="OTW50765.1"/>
    <property type="molecule type" value="Genomic_DNA"/>
</dbReference>
<gene>
    <name evidence="1" type="ORF">BK699_09435</name>
</gene>
<protein>
    <submittedName>
        <fullName evidence="1">Uncharacterized protein</fullName>
    </submittedName>
</protein>
<accession>A0A242WBQ3</accession>
<organism evidence="1 2">
    <name type="scientific">Bacillus thuringiensis serovar mexicanensis</name>
    <dbReference type="NCBI Taxonomy" id="180868"/>
    <lineage>
        <taxon>Bacteria</taxon>
        <taxon>Bacillati</taxon>
        <taxon>Bacillota</taxon>
        <taxon>Bacilli</taxon>
        <taxon>Bacillales</taxon>
        <taxon>Bacillaceae</taxon>
        <taxon>Bacillus</taxon>
        <taxon>Bacillus cereus group</taxon>
    </lineage>
</organism>
<sequence>MNRGINEQILIENTVLEGTGTSEVYNEELTEKEKNLLKECNIQLKHLWEQDEFKNGFLDCFQFYYYKLENKVKDPSIKHQLKDYFYEYLSSVLYQGYFIGKQFVTSEDILVKDDHFVQPDGIILQQIPSMIERATDGLIKSLEDHNTKKFEEWILKENKNILGSLEQIKVDIACLGAFYAFKNERKSRSVEIREEGKYGILHRVDDVLFLNPQMYAICLIGNDNSELWEIHKWSSFKVRDTKMGEIQIMKYSSEETNYAHSNFVMYEGVENISSLYDNYHINIKLSEFVPDKEIFPIQALVHEQMVKQTNTLYENIIMTLTIYTSNTLIQYNPNKFE</sequence>